<organism evidence="4">
    <name type="scientific">uncultured Desulfobacteraceae bacterium</name>
    <dbReference type="NCBI Taxonomy" id="218296"/>
    <lineage>
        <taxon>Bacteria</taxon>
        <taxon>Pseudomonadati</taxon>
        <taxon>Thermodesulfobacteriota</taxon>
        <taxon>Desulfobacteria</taxon>
        <taxon>Desulfobacterales</taxon>
        <taxon>Desulfobacteraceae</taxon>
        <taxon>environmental samples</taxon>
    </lineage>
</organism>
<evidence type="ECO:0000313" key="4">
    <source>
        <dbReference type="EMBL" id="VEN73231.1"/>
    </source>
</evidence>
<feature type="region of interest" description="Disordered" evidence="1">
    <location>
        <begin position="51"/>
        <end position="89"/>
    </location>
</feature>
<accession>A0A484HK30</accession>
<dbReference type="InterPro" id="IPR045618">
    <property type="entry name" value="DUF6444"/>
</dbReference>
<feature type="region of interest" description="Disordered" evidence="1">
    <location>
        <begin position="357"/>
        <end position="377"/>
    </location>
</feature>
<dbReference type="Pfam" id="PF20042">
    <property type="entry name" value="DUF6444"/>
    <property type="match status" value="1"/>
</dbReference>
<protein>
    <submittedName>
        <fullName evidence="4">Transposase</fullName>
    </submittedName>
</protein>
<dbReference type="PANTHER" id="PTHR33678">
    <property type="entry name" value="BLL1576 PROTEIN"/>
    <property type="match status" value="1"/>
</dbReference>
<dbReference type="Pfam" id="PF03050">
    <property type="entry name" value="DDE_Tnp_IS66"/>
    <property type="match status" value="1"/>
</dbReference>
<dbReference type="InterPro" id="IPR052344">
    <property type="entry name" value="Transposase-related"/>
</dbReference>
<gene>
    <name evidence="4" type="ORF">EPICR_130048</name>
</gene>
<dbReference type="InterPro" id="IPR004291">
    <property type="entry name" value="Transposase_IS66_central"/>
</dbReference>
<evidence type="ECO:0000259" key="2">
    <source>
        <dbReference type="Pfam" id="PF03050"/>
    </source>
</evidence>
<dbReference type="EMBL" id="CAACVI010000005">
    <property type="protein sequence ID" value="VEN73231.1"/>
    <property type="molecule type" value="Genomic_DNA"/>
</dbReference>
<dbReference type="AlphaFoldDB" id="A0A484HK30"/>
<feature type="compositionally biased region" description="Basic residues" evidence="1">
    <location>
        <begin position="64"/>
        <end position="73"/>
    </location>
</feature>
<sequence length="471" mass="54003">MKLKKTNIEQIVEKTKKQLDEDPQVSDALKSSIELLLALVILLVNRLGLNSGNSSKPPSSDPNRKKKKKKPGSRKPGGQKGRKGTTLEKFSDPDKVEKIYVDQAALPEGDYREIGYDCRQVIDIDISRVVTEYRAQIIEDTDGRRHTAPFPESVTRPVQYGASVKAFCVYQSQYQLIPYGRVEEELRDQADIPISRGSIYNFNKEAYDSLEAFERIAKTKLIESYLCHADETGVNIGGKGHWLHCVSKDRWTCFLPHKKRGLKAMEAMGVLPRFKGILCHDHWKPYFKIDCRHALCNAHHLRELERAWEQDNQTWARDVRDLLFEINMAVDDAGGCLKAADSMKYRKKYRNLLQKAEKECPAPDESQRKGKRGPLKRSKARNLLERLTDFENETLLFMDDPKVPFTNNQGERDIRMTKVQQKISGCFRSMKGAEIFCRVRGYLSTCKKNGVMPSNALRLLFEGKLPDFLNE</sequence>
<feature type="domain" description="Transposase IS66 central" evidence="2">
    <location>
        <begin position="158"/>
        <end position="434"/>
    </location>
</feature>
<name>A0A484HK30_9BACT</name>
<evidence type="ECO:0000256" key="1">
    <source>
        <dbReference type="SAM" id="MobiDB-lite"/>
    </source>
</evidence>
<feature type="domain" description="DUF6444" evidence="3">
    <location>
        <begin position="7"/>
        <end position="86"/>
    </location>
</feature>
<dbReference type="NCBIfam" id="NF033517">
    <property type="entry name" value="transpos_IS66"/>
    <property type="match status" value="1"/>
</dbReference>
<proteinExistence type="predicted"/>
<reference evidence="4" key="1">
    <citation type="submission" date="2019-01" db="EMBL/GenBank/DDBJ databases">
        <authorList>
            <consortium name="Genoscope - CEA"/>
            <person name="William W."/>
        </authorList>
    </citation>
    <scope>NUCLEOTIDE SEQUENCE</scope>
    <source>
        <strain evidence="4">CR-1</strain>
    </source>
</reference>
<feature type="compositionally biased region" description="Basic and acidic residues" evidence="1">
    <location>
        <begin position="357"/>
        <end position="368"/>
    </location>
</feature>
<evidence type="ECO:0000259" key="3">
    <source>
        <dbReference type="Pfam" id="PF20042"/>
    </source>
</evidence>
<dbReference type="PANTHER" id="PTHR33678:SF1">
    <property type="entry name" value="BLL1576 PROTEIN"/>
    <property type="match status" value="1"/>
</dbReference>